<name>A0A1H5N8V1_9MICO</name>
<evidence type="ECO:0000259" key="2">
    <source>
        <dbReference type="Pfam" id="PF03816"/>
    </source>
</evidence>
<dbReference type="AlphaFoldDB" id="A0A1H5N8V1"/>
<dbReference type="PANTHER" id="PTHR33392">
    <property type="entry name" value="POLYISOPRENYL-TEICHOIC ACID--PEPTIDOGLYCAN TEICHOIC ACID TRANSFERASE TAGU"/>
    <property type="match status" value="1"/>
</dbReference>
<organism evidence="3 4">
    <name type="scientific">Ruania alba</name>
    <dbReference type="NCBI Taxonomy" id="648782"/>
    <lineage>
        <taxon>Bacteria</taxon>
        <taxon>Bacillati</taxon>
        <taxon>Actinomycetota</taxon>
        <taxon>Actinomycetes</taxon>
        <taxon>Micrococcales</taxon>
        <taxon>Ruaniaceae</taxon>
        <taxon>Ruania</taxon>
    </lineage>
</organism>
<dbReference type="Proteomes" id="UP000199220">
    <property type="component" value="Unassembled WGS sequence"/>
</dbReference>
<dbReference type="InterPro" id="IPR050922">
    <property type="entry name" value="LytR/CpsA/Psr_CW_biosynth"/>
</dbReference>
<evidence type="ECO:0000313" key="4">
    <source>
        <dbReference type="Proteomes" id="UP000199220"/>
    </source>
</evidence>
<evidence type="ECO:0000256" key="1">
    <source>
        <dbReference type="ARBA" id="ARBA00006068"/>
    </source>
</evidence>
<protein>
    <submittedName>
        <fullName evidence="3">Cell envelope-related function transcriptional attenuator common domain-containing protein</fullName>
    </submittedName>
</protein>
<dbReference type="RefSeq" id="WP_245708967.1">
    <property type="nucleotide sequence ID" value="NZ_FNTX01000002.1"/>
</dbReference>
<dbReference type="EMBL" id="FNTX01000002">
    <property type="protein sequence ID" value="SEE97995.1"/>
    <property type="molecule type" value="Genomic_DNA"/>
</dbReference>
<dbReference type="Pfam" id="PF03816">
    <property type="entry name" value="LytR_cpsA_psr"/>
    <property type="match status" value="1"/>
</dbReference>
<dbReference type="STRING" id="648782.SAMN04488554_4075"/>
<dbReference type="PANTHER" id="PTHR33392:SF6">
    <property type="entry name" value="POLYISOPRENYL-TEICHOIC ACID--PEPTIDOGLYCAN TEICHOIC ACID TRANSFERASE TAGU"/>
    <property type="match status" value="1"/>
</dbReference>
<accession>A0A1H5N8V1</accession>
<dbReference type="NCBIfam" id="TIGR00350">
    <property type="entry name" value="lytR_cpsA_psr"/>
    <property type="match status" value="1"/>
</dbReference>
<evidence type="ECO:0000313" key="3">
    <source>
        <dbReference type="EMBL" id="SEE97995.1"/>
    </source>
</evidence>
<dbReference type="InterPro" id="IPR004474">
    <property type="entry name" value="LytR_CpsA_psr"/>
</dbReference>
<comment type="similarity">
    <text evidence="1">Belongs to the LytR/CpsA/Psr (LCP) family.</text>
</comment>
<reference evidence="4" key="1">
    <citation type="submission" date="2016-10" db="EMBL/GenBank/DDBJ databases">
        <authorList>
            <person name="Varghese N."/>
            <person name="Submissions S."/>
        </authorList>
    </citation>
    <scope>NUCLEOTIDE SEQUENCE [LARGE SCALE GENOMIC DNA]</scope>
    <source>
        <strain evidence="4">DSM 21368</strain>
    </source>
</reference>
<feature type="domain" description="Cell envelope-related transcriptional attenuator" evidence="2">
    <location>
        <begin position="63"/>
        <end position="206"/>
    </location>
</feature>
<sequence length="302" mass="31692">MLVVLLVLVLAWPIGLLVWANGQINHVAATNDDLSTEGTTYLLAGSDSRDGAGLDYDTTEGQRTDTIMLLTAPPSGTPSLISIPRDTFVEIPGYGPNKLNASYSYGGPELLVETVQSLTGIEVDHYVEIGMGGVADIVDAVGGVELCLDYDVDDADSHLEWEAGCHVADGATALAFARMRHADPLGDIGRTQRQQQVIQAVSSNVADPTLVFRPGEQVRLVSAGLGALDVSEGTGIIDLGQMALTFRDATGDGGVRGTPPVAELDYRPGGVGSTVLLHPDLAPGFFEAVADGTVTEDDLQEY</sequence>
<proteinExistence type="inferred from homology"/>
<gene>
    <name evidence="3" type="ORF">SAMN04488554_4075</name>
</gene>
<keyword evidence="4" id="KW-1185">Reference proteome</keyword>
<dbReference type="Gene3D" id="3.40.630.190">
    <property type="entry name" value="LCP protein"/>
    <property type="match status" value="1"/>
</dbReference>